<evidence type="ECO:0000256" key="5">
    <source>
        <dbReference type="PROSITE-ProRule" id="PRU00843"/>
    </source>
</evidence>
<feature type="region of interest" description="Disordered" evidence="6">
    <location>
        <begin position="416"/>
        <end position="577"/>
    </location>
</feature>
<keyword evidence="1 5" id="KW-0547">Nucleotide-binding</keyword>
<dbReference type="InterPro" id="IPR002110">
    <property type="entry name" value="Ankyrin_rpt"/>
</dbReference>
<keyword evidence="5" id="KW-0808">Transferase</keyword>
<dbReference type="PROSITE" id="PS50297">
    <property type="entry name" value="ANK_REP_REGION"/>
    <property type="match status" value="2"/>
</dbReference>
<dbReference type="PROSITE" id="PS51509">
    <property type="entry name" value="PHOSPHAGEN_KINASE_N"/>
    <property type="match status" value="1"/>
</dbReference>
<feature type="binding site" evidence="5">
    <location>
        <begin position="911"/>
        <end position="915"/>
    </location>
    <ligand>
        <name>ATP</name>
        <dbReference type="ChEBI" id="CHEBI:30616"/>
    </ligand>
</feature>
<protein>
    <submittedName>
        <fullName evidence="9">Uncharacterized protein</fullName>
    </submittedName>
</protein>
<sequence length="1166" mass="132568">MLERSMQVPAYMAKVDLIHDAVIRGSLRETQALLDKRKLATGRDAVGRGLLHKAVLYNHKAVIEWLGKKYPETLHIKDNEARTALHYTAASKDPDELYAQLTKLGAKETIDIHGRKPNYYINHPENLDIEGPRSLSNSRIKRPRLESTPNVKPISSTITRAQIRIWIHERDVGKLEKIVWNGHGDKLLLETTNNAKVKKFLLNVPHLLSKIKSIHSAAINNDVETIKEIRSKTEIPEVFTAKDSHGLTALHKAAGLGHRTIVEWFLYDFPNQLINDQDNDGRTPLHYSAKEPSTYNFLVKAGASEAIIDTKGKTPAYYKRNTADLDGRHLRNVPDAPRVTGELTPWDRVVTSPGAILDQKRRISNGEFNDEPHHQPPEPKKTIYDSDGYNGDTEGKYEIPDDIGHFDVEVAGGQLLEDNDDDFEPPVNDDDEFEAPLKNRGDKSASENVREPTPDDDDSIPDLTPPPTQQTASLQLQEEPQEQLEPQEEFVEEVEEVKPEPEEQPDPEPPELPELPELPVESEQTEEDTNVEEAQNTSQLDVDEDVGGGITDEQMEDNFIDDSDGTPEESGQDPSIDAEDMEKLVELVLDGKGNELLNIKSRNPEVQEFITNIPAYMAKIASIHAAAASGNLRDLQTILDRKRLALARDPNGLVPLHKAVLNGHSKVIRYLASNYNQSINVRDNNGRTPLHYAATLSDSGVTYKALIGAGADPNIKDVSGNTPGIYLRNKDLLSHADLTRAITNSVMIPSAVMRKHAETWQRPPSGNHMQLRSTNPVSQKTLELLKEAYKNLIKEESIWARILNRLTNQNRSHIPKEYIQKYLTPQVFSSLSDRTTSNGATLLDVIKFYPQAFIVAPDAHSYIIFKELFYPVMADHAKFHSPIHPKVEITEPNLGEFSIPIVDVPSKFVTQVRLQLSRNIQPFSFLPLMKVDDLFEVEKIIRTAEKAHESLERTYLEDLDREKRKQLESKGFWFPQETDYYNQIRLYCTHTIYLHQHATKLSRFWPKARAFYTSEDLTRTIWVNGQDHMDIVITSIYGKLEPMFRQMHEIYKNLKDYMEFHYSSQFGFLTVDPFRAGSALKINFTIRLPSLMQERSELASKCDELDLYVVWKGSSDYVELENKTSVSSEIELLTRVANSINTIIDLETKRARELFFLEQKRKKLKK</sequence>
<evidence type="ECO:0000256" key="6">
    <source>
        <dbReference type="SAM" id="MobiDB-lite"/>
    </source>
</evidence>
<feature type="compositionally biased region" description="Acidic residues" evidence="6">
    <location>
        <begin position="479"/>
        <end position="495"/>
    </location>
</feature>
<dbReference type="AlphaFoldDB" id="A0A8J2KDA5"/>
<keyword evidence="3" id="KW-0040">ANK repeat</keyword>
<comment type="similarity">
    <text evidence="4">Belongs to the ATP:guanido phosphotransferase family.</text>
</comment>
<feature type="region of interest" description="Disordered" evidence="6">
    <location>
        <begin position="350"/>
        <end position="400"/>
    </location>
</feature>
<dbReference type="Pfam" id="PF12796">
    <property type="entry name" value="Ank_2"/>
    <property type="match status" value="2"/>
</dbReference>
<dbReference type="Pfam" id="PF00217">
    <property type="entry name" value="ATP-gua_Ptrans"/>
    <property type="match status" value="1"/>
</dbReference>
<dbReference type="PANTHER" id="PTHR24172:SF4">
    <property type="entry name" value="ANK_REP_REGION DOMAIN-CONTAINING PROTEIN"/>
    <property type="match status" value="1"/>
</dbReference>
<dbReference type="Proteomes" id="UP000708208">
    <property type="component" value="Unassembled WGS sequence"/>
</dbReference>
<dbReference type="InterPro" id="IPR022413">
    <property type="entry name" value="ATP-guanido_PTrfase_N"/>
</dbReference>
<dbReference type="Pfam" id="PF02807">
    <property type="entry name" value="ATP-gua_PtransN"/>
    <property type="match status" value="1"/>
</dbReference>
<feature type="repeat" description="ANK" evidence="3">
    <location>
        <begin position="685"/>
        <end position="718"/>
    </location>
</feature>
<comment type="caution">
    <text evidence="9">The sequence shown here is derived from an EMBL/GenBank/DDBJ whole genome shotgun (WGS) entry which is preliminary data.</text>
</comment>
<dbReference type="InterPro" id="IPR022414">
    <property type="entry name" value="ATP-guanido_PTrfase_cat"/>
</dbReference>
<evidence type="ECO:0000256" key="1">
    <source>
        <dbReference type="ARBA" id="ARBA00022741"/>
    </source>
</evidence>
<proteinExistence type="inferred from homology"/>
<keyword evidence="2 5" id="KW-0067">ATP-binding</keyword>
<feature type="compositionally biased region" description="Basic and acidic residues" evidence="6">
    <location>
        <begin position="370"/>
        <end position="384"/>
    </location>
</feature>
<gene>
    <name evidence="9" type="ORF">AFUS01_LOCUS24895</name>
</gene>
<dbReference type="GO" id="GO:0016301">
    <property type="term" value="F:kinase activity"/>
    <property type="evidence" value="ECO:0007669"/>
    <property type="project" value="UniProtKB-KW"/>
</dbReference>
<evidence type="ECO:0000259" key="8">
    <source>
        <dbReference type="PROSITE" id="PS51510"/>
    </source>
</evidence>
<dbReference type="SMART" id="SM00248">
    <property type="entry name" value="ANK"/>
    <property type="match status" value="7"/>
</dbReference>
<evidence type="ECO:0000256" key="4">
    <source>
        <dbReference type="PROSITE-ProRule" id="PRU00842"/>
    </source>
</evidence>
<feature type="compositionally biased region" description="Basic and acidic residues" evidence="6">
    <location>
        <begin position="435"/>
        <end position="453"/>
    </location>
</feature>
<organism evidence="9 10">
    <name type="scientific">Allacma fusca</name>
    <dbReference type="NCBI Taxonomy" id="39272"/>
    <lineage>
        <taxon>Eukaryota</taxon>
        <taxon>Metazoa</taxon>
        <taxon>Ecdysozoa</taxon>
        <taxon>Arthropoda</taxon>
        <taxon>Hexapoda</taxon>
        <taxon>Collembola</taxon>
        <taxon>Symphypleona</taxon>
        <taxon>Sminthuridae</taxon>
        <taxon>Allacma</taxon>
    </lineage>
</organism>
<comment type="caution">
    <text evidence="5">Lacks conserved residue(s) required for the propagation of feature annotation.</text>
</comment>
<dbReference type="EMBL" id="CAJVCH010315240">
    <property type="protein sequence ID" value="CAG7786322.1"/>
    <property type="molecule type" value="Genomic_DNA"/>
</dbReference>
<dbReference type="PANTHER" id="PTHR24172">
    <property type="entry name" value="ANK_REP_REGION DOMAIN-CONTAINING PROTEIN"/>
    <property type="match status" value="1"/>
</dbReference>
<dbReference type="OrthoDB" id="432281at2759"/>
<keyword evidence="10" id="KW-1185">Reference proteome</keyword>
<feature type="domain" description="Phosphagen kinase C-terminal" evidence="8">
    <location>
        <begin position="908"/>
        <end position="1150"/>
    </location>
</feature>
<dbReference type="PROSITE" id="PS51510">
    <property type="entry name" value="PHOSPHAGEN_KINASE_C"/>
    <property type="match status" value="1"/>
</dbReference>
<evidence type="ECO:0000256" key="2">
    <source>
        <dbReference type="ARBA" id="ARBA00022840"/>
    </source>
</evidence>
<name>A0A8J2KDA5_9HEXA</name>
<evidence type="ECO:0000259" key="7">
    <source>
        <dbReference type="PROSITE" id="PS51509"/>
    </source>
</evidence>
<keyword evidence="5" id="KW-0418">Kinase</keyword>
<dbReference type="GO" id="GO:0005524">
    <property type="term" value="F:ATP binding"/>
    <property type="evidence" value="ECO:0007669"/>
    <property type="project" value="UniProtKB-UniRule"/>
</dbReference>
<reference evidence="9" key="1">
    <citation type="submission" date="2021-06" db="EMBL/GenBank/DDBJ databases">
        <authorList>
            <person name="Hodson N. C."/>
            <person name="Mongue J. A."/>
            <person name="Jaron S. K."/>
        </authorList>
    </citation>
    <scope>NUCLEOTIDE SEQUENCE</scope>
</reference>
<evidence type="ECO:0000313" key="10">
    <source>
        <dbReference type="Proteomes" id="UP000708208"/>
    </source>
</evidence>
<dbReference type="PROSITE" id="PS50088">
    <property type="entry name" value="ANK_REPEAT"/>
    <property type="match status" value="2"/>
</dbReference>
<feature type="compositionally biased region" description="Acidic residues" evidence="6">
    <location>
        <begin position="417"/>
        <end position="434"/>
    </location>
</feature>
<feature type="binding site" evidence="5">
    <location>
        <begin position="1081"/>
        <end position="1085"/>
    </location>
    <ligand>
        <name>ATP</name>
        <dbReference type="ChEBI" id="CHEBI:30616"/>
    </ligand>
</feature>
<feature type="compositionally biased region" description="Acidic residues" evidence="6">
    <location>
        <begin position="553"/>
        <end position="577"/>
    </location>
</feature>
<feature type="binding site" evidence="5">
    <location>
        <begin position="1110"/>
        <end position="1115"/>
    </location>
    <ligand>
        <name>ATP</name>
        <dbReference type="ChEBI" id="CHEBI:30616"/>
    </ligand>
</feature>
<accession>A0A8J2KDA5</accession>
<evidence type="ECO:0000256" key="3">
    <source>
        <dbReference type="PROSITE-ProRule" id="PRU00023"/>
    </source>
</evidence>
<feature type="compositionally biased region" description="Acidic residues" evidence="6">
    <location>
        <begin position="502"/>
        <end position="511"/>
    </location>
</feature>
<evidence type="ECO:0000313" key="9">
    <source>
        <dbReference type="EMBL" id="CAG7786322.1"/>
    </source>
</evidence>
<feature type="domain" description="Phosphagen kinase N-terminal" evidence="7">
    <location>
        <begin position="797"/>
        <end position="878"/>
    </location>
</feature>
<feature type="repeat" description="ANK" evidence="3">
    <location>
        <begin position="651"/>
        <end position="671"/>
    </location>
</feature>